<protein>
    <submittedName>
        <fullName evidence="2">Uncharacterized protein</fullName>
    </submittedName>
</protein>
<keyword evidence="1" id="KW-0472">Membrane</keyword>
<comment type="caution">
    <text evidence="2">The sequence shown here is derived from an EMBL/GenBank/DDBJ whole genome shotgun (WGS) entry which is preliminary data.</text>
</comment>
<name>A0A559J1T2_9BACL</name>
<proteinExistence type="predicted"/>
<keyword evidence="1" id="KW-1133">Transmembrane helix</keyword>
<keyword evidence="1" id="KW-0812">Transmembrane</keyword>
<feature type="transmembrane region" description="Helical" evidence="1">
    <location>
        <begin position="37"/>
        <end position="57"/>
    </location>
</feature>
<dbReference type="EMBL" id="VNJK01000001">
    <property type="protein sequence ID" value="TVX93842.1"/>
    <property type="molecule type" value="Genomic_DNA"/>
</dbReference>
<feature type="transmembrane region" description="Helical" evidence="1">
    <location>
        <begin position="12"/>
        <end position="30"/>
    </location>
</feature>
<sequence>MHIHTLPSWVWMVYYSFLFITLVTTVISIIRKKNTFFSIIVAVVTMLVPAVSLINSIGRDGNEFEYWFEQLQEGQVWSIFVTIGYVIIVIWLLTFSFNKKQSSSDKSFK</sequence>
<evidence type="ECO:0000313" key="3">
    <source>
        <dbReference type="Proteomes" id="UP000318102"/>
    </source>
</evidence>
<reference evidence="2 3" key="1">
    <citation type="submission" date="2019-07" db="EMBL/GenBank/DDBJ databases">
        <authorList>
            <person name="Kim J."/>
        </authorList>
    </citation>
    <scope>NUCLEOTIDE SEQUENCE [LARGE SCALE GENOMIC DNA]</scope>
    <source>
        <strain evidence="2 3">N4</strain>
    </source>
</reference>
<evidence type="ECO:0000256" key="1">
    <source>
        <dbReference type="SAM" id="Phobius"/>
    </source>
</evidence>
<dbReference type="Proteomes" id="UP000318102">
    <property type="component" value="Unassembled WGS sequence"/>
</dbReference>
<feature type="transmembrane region" description="Helical" evidence="1">
    <location>
        <begin position="77"/>
        <end position="97"/>
    </location>
</feature>
<evidence type="ECO:0000313" key="2">
    <source>
        <dbReference type="EMBL" id="TVX93842.1"/>
    </source>
</evidence>
<accession>A0A559J1T2</accession>
<keyword evidence="3" id="KW-1185">Reference proteome</keyword>
<dbReference type="RefSeq" id="WP_144990719.1">
    <property type="nucleotide sequence ID" value="NZ_VNJK01000001.1"/>
</dbReference>
<dbReference type="OrthoDB" id="2645556at2"/>
<organism evidence="2 3">
    <name type="scientific">Paenibacillus agilis</name>
    <dbReference type="NCBI Taxonomy" id="3020863"/>
    <lineage>
        <taxon>Bacteria</taxon>
        <taxon>Bacillati</taxon>
        <taxon>Bacillota</taxon>
        <taxon>Bacilli</taxon>
        <taxon>Bacillales</taxon>
        <taxon>Paenibacillaceae</taxon>
        <taxon>Paenibacillus</taxon>
    </lineage>
</organism>
<dbReference type="AlphaFoldDB" id="A0A559J1T2"/>
<gene>
    <name evidence="2" type="ORF">FPZ44_12740</name>
</gene>